<feature type="transmembrane region" description="Helical" evidence="4">
    <location>
        <begin position="66"/>
        <end position="91"/>
    </location>
</feature>
<dbReference type="Proteomes" id="UP000626148">
    <property type="component" value="Unassembled WGS sequence"/>
</dbReference>
<accession>A0A918NHF3</accession>
<dbReference type="SUPFAM" id="SSF55874">
    <property type="entry name" value="ATPase domain of HSP90 chaperone/DNA topoisomerase II/histidine kinase"/>
    <property type="match status" value="1"/>
</dbReference>
<dbReference type="AlphaFoldDB" id="A0A918NHF3"/>
<dbReference type="PANTHER" id="PTHR24421:SF63">
    <property type="entry name" value="SENSOR HISTIDINE KINASE DESK"/>
    <property type="match status" value="1"/>
</dbReference>
<dbReference type="GO" id="GO:0016020">
    <property type="term" value="C:membrane"/>
    <property type="evidence" value="ECO:0007669"/>
    <property type="project" value="InterPro"/>
</dbReference>
<name>A0A918NHF3_9GAMM</name>
<dbReference type="Pfam" id="PF07730">
    <property type="entry name" value="HisKA_3"/>
    <property type="match status" value="1"/>
</dbReference>
<keyword evidence="4" id="KW-0472">Membrane</keyword>
<evidence type="ECO:0000256" key="3">
    <source>
        <dbReference type="ARBA" id="ARBA00023012"/>
    </source>
</evidence>
<dbReference type="InterPro" id="IPR003594">
    <property type="entry name" value="HATPase_dom"/>
</dbReference>
<dbReference type="Gene3D" id="3.30.565.10">
    <property type="entry name" value="Histidine kinase-like ATPase, C-terminal domain"/>
    <property type="match status" value="1"/>
</dbReference>
<evidence type="ECO:0000259" key="6">
    <source>
        <dbReference type="Pfam" id="PF07730"/>
    </source>
</evidence>
<organism evidence="7 8">
    <name type="scientific">Saccharospirillum salsuginis</name>
    <dbReference type="NCBI Taxonomy" id="418750"/>
    <lineage>
        <taxon>Bacteria</taxon>
        <taxon>Pseudomonadati</taxon>
        <taxon>Pseudomonadota</taxon>
        <taxon>Gammaproteobacteria</taxon>
        <taxon>Oceanospirillales</taxon>
        <taxon>Saccharospirillaceae</taxon>
        <taxon>Saccharospirillum</taxon>
    </lineage>
</organism>
<keyword evidence="2 7" id="KW-0418">Kinase</keyword>
<proteinExistence type="predicted"/>
<gene>
    <name evidence="7" type="ORF">GCM10007392_45990</name>
</gene>
<dbReference type="GO" id="GO:0000155">
    <property type="term" value="F:phosphorelay sensor kinase activity"/>
    <property type="evidence" value="ECO:0007669"/>
    <property type="project" value="InterPro"/>
</dbReference>
<keyword evidence="3" id="KW-0902">Two-component regulatory system</keyword>
<evidence type="ECO:0000256" key="2">
    <source>
        <dbReference type="ARBA" id="ARBA00022777"/>
    </source>
</evidence>
<dbReference type="InterPro" id="IPR050482">
    <property type="entry name" value="Sensor_HK_TwoCompSys"/>
</dbReference>
<keyword evidence="4" id="KW-0812">Transmembrane</keyword>
<feature type="transmembrane region" description="Helical" evidence="4">
    <location>
        <begin position="14"/>
        <end position="33"/>
    </location>
</feature>
<feature type="domain" description="Signal transduction histidine kinase subgroup 3 dimerisation and phosphoacceptor" evidence="6">
    <location>
        <begin position="173"/>
        <end position="239"/>
    </location>
</feature>
<evidence type="ECO:0000259" key="5">
    <source>
        <dbReference type="Pfam" id="PF02518"/>
    </source>
</evidence>
<feature type="domain" description="Histidine kinase/HSP90-like ATPase" evidence="5">
    <location>
        <begin position="273"/>
        <end position="342"/>
    </location>
</feature>
<feature type="transmembrane region" description="Helical" evidence="4">
    <location>
        <begin position="129"/>
        <end position="149"/>
    </location>
</feature>
<sequence length="369" mass="41522">MRLLPREHVLQYDWLVHVMNYGPVIFFLGLLFEGVPLSDWAQAVVIAGAGSLCWYSGMWARPYYNLIFFTVLTGLGLWAVSLHWTGAMYLFYALVFVMVMPRVWQVTLALVLQTLIVIGQGVWLDMGNLYNSILAILILLGGHADYLFFRHMTALRVLLRSQEDLEHLTREAERERIARDLHDVLGHTLSSIALKSELAEKLMTRDPERAGHEMREVAESARRALAEVRQTVTGYRSGNLANELSLARHALEAADIEVDLPERVPDGLDRQQENVLCLVLREAVTNVVRHAEARHCRIHWQARDGQWLLSVEDDGRGWSGRFGNGLEGMRERLGLCGGALHLRSAQPGCRLEATIGASPATPTTEEPAR</sequence>
<dbReference type="Pfam" id="PF02518">
    <property type="entry name" value="HATPase_c"/>
    <property type="match status" value="1"/>
</dbReference>
<dbReference type="EMBL" id="BMXR01000017">
    <property type="protein sequence ID" value="GGX73364.1"/>
    <property type="molecule type" value="Genomic_DNA"/>
</dbReference>
<dbReference type="CDD" id="cd16917">
    <property type="entry name" value="HATPase_UhpB-NarQ-NarX-like"/>
    <property type="match status" value="1"/>
</dbReference>
<comment type="caution">
    <text evidence="7">The sequence shown here is derived from an EMBL/GenBank/DDBJ whole genome shotgun (WGS) entry which is preliminary data.</text>
</comment>
<keyword evidence="1" id="KW-0808">Transferase</keyword>
<dbReference type="PANTHER" id="PTHR24421">
    <property type="entry name" value="NITRATE/NITRITE SENSOR PROTEIN NARX-RELATED"/>
    <property type="match status" value="1"/>
</dbReference>
<protein>
    <submittedName>
        <fullName evidence="7">Two-component sensor histidine kinase</fullName>
    </submittedName>
</protein>
<dbReference type="InterPro" id="IPR036890">
    <property type="entry name" value="HATPase_C_sf"/>
</dbReference>
<evidence type="ECO:0000313" key="7">
    <source>
        <dbReference type="EMBL" id="GGX73364.1"/>
    </source>
</evidence>
<feature type="transmembrane region" description="Helical" evidence="4">
    <location>
        <begin position="103"/>
        <end position="123"/>
    </location>
</feature>
<evidence type="ECO:0000256" key="4">
    <source>
        <dbReference type="SAM" id="Phobius"/>
    </source>
</evidence>
<keyword evidence="8" id="KW-1185">Reference proteome</keyword>
<dbReference type="GO" id="GO:0046983">
    <property type="term" value="F:protein dimerization activity"/>
    <property type="evidence" value="ECO:0007669"/>
    <property type="project" value="InterPro"/>
</dbReference>
<reference evidence="7" key="1">
    <citation type="journal article" date="2014" name="Int. J. Syst. Evol. Microbiol.">
        <title>Complete genome sequence of Corynebacterium casei LMG S-19264T (=DSM 44701T), isolated from a smear-ripened cheese.</title>
        <authorList>
            <consortium name="US DOE Joint Genome Institute (JGI-PGF)"/>
            <person name="Walter F."/>
            <person name="Albersmeier A."/>
            <person name="Kalinowski J."/>
            <person name="Ruckert C."/>
        </authorList>
    </citation>
    <scope>NUCLEOTIDE SEQUENCE</scope>
    <source>
        <strain evidence="7">KCTC 22169</strain>
    </source>
</reference>
<dbReference type="InterPro" id="IPR011712">
    <property type="entry name" value="Sig_transdc_His_kin_sub3_dim/P"/>
</dbReference>
<keyword evidence="4" id="KW-1133">Transmembrane helix</keyword>
<dbReference type="RefSeq" id="WP_189613247.1">
    <property type="nucleotide sequence ID" value="NZ_BMXR01000017.1"/>
</dbReference>
<feature type="transmembrane region" description="Helical" evidence="4">
    <location>
        <begin position="40"/>
        <end position="60"/>
    </location>
</feature>
<evidence type="ECO:0000313" key="8">
    <source>
        <dbReference type="Proteomes" id="UP000626148"/>
    </source>
</evidence>
<evidence type="ECO:0000256" key="1">
    <source>
        <dbReference type="ARBA" id="ARBA00022679"/>
    </source>
</evidence>
<reference evidence="7" key="2">
    <citation type="submission" date="2020-09" db="EMBL/GenBank/DDBJ databases">
        <authorList>
            <person name="Sun Q."/>
            <person name="Kim S."/>
        </authorList>
    </citation>
    <scope>NUCLEOTIDE SEQUENCE</scope>
    <source>
        <strain evidence="7">KCTC 22169</strain>
    </source>
</reference>
<dbReference type="Gene3D" id="1.20.5.1930">
    <property type="match status" value="1"/>
</dbReference>